<dbReference type="Proteomes" id="UP000184088">
    <property type="component" value="Unassembled WGS sequence"/>
</dbReference>
<organism evidence="2 3">
    <name type="scientific">Caldanaerobius fijiensis DSM 17918</name>
    <dbReference type="NCBI Taxonomy" id="1121256"/>
    <lineage>
        <taxon>Bacteria</taxon>
        <taxon>Bacillati</taxon>
        <taxon>Bacillota</taxon>
        <taxon>Clostridia</taxon>
        <taxon>Thermoanaerobacterales</taxon>
        <taxon>Thermoanaerobacteraceae</taxon>
        <taxon>Caldanaerobius</taxon>
    </lineage>
</organism>
<gene>
    <name evidence="2" type="ORF">SAMN02746089_01470</name>
</gene>
<evidence type="ECO:0000313" key="3">
    <source>
        <dbReference type="Proteomes" id="UP000184088"/>
    </source>
</evidence>
<dbReference type="STRING" id="1121256.SAMN02746089_01470"/>
<evidence type="ECO:0000313" key="2">
    <source>
        <dbReference type="EMBL" id="SHF20010.1"/>
    </source>
</evidence>
<comment type="similarity">
    <text evidence="1">Belongs to the RemA family.</text>
</comment>
<name>A0A1M4ZPH2_9THEO</name>
<reference evidence="2 3" key="1">
    <citation type="submission" date="2016-11" db="EMBL/GenBank/DDBJ databases">
        <authorList>
            <person name="Jaros S."/>
            <person name="Januszkiewicz K."/>
            <person name="Wedrychowicz H."/>
        </authorList>
    </citation>
    <scope>NUCLEOTIDE SEQUENCE [LARGE SCALE GENOMIC DNA]</scope>
    <source>
        <strain evidence="2 3">DSM 17918</strain>
    </source>
</reference>
<sequence length="125" mass="13823">MKGGKPGQGKAVNCKTVKFFEPGWVMNCSNIRLINIGFGNIISANKLVAIVSPESAPIKRIIQEARDRGMLIDATYGRRTRAVIITDSDHVILAAVQPETVANRLNSKDFDIDENILEEPEDQEE</sequence>
<dbReference type="PANTHER" id="PTHR38449">
    <property type="entry name" value="REGULATORY PROTEIN TM_1690-RELATED"/>
    <property type="match status" value="1"/>
</dbReference>
<dbReference type="NCBIfam" id="NF046064">
    <property type="entry name" value="MtxBflmRegRemA"/>
    <property type="match status" value="1"/>
</dbReference>
<dbReference type="EMBL" id="FQVH01000014">
    <property type="protein sequence ID" value="SHF20010.1"/>
    <property type="molecule type" value="Genomic_DNA"/>
</dbReference>
<keyword evidence="3" id="KW-1185">Reference proteome</keyword>
<dbReference type="HAMAP" id="MF_01503">
    <property type="entry name" value="RemA"/>
    <property type="match status" value="1"/>
</dbReference>
<evidence type="ECO:0000256" key="1">
    <source>
        <dbReference type="HAMAP-Rule" id="MF_01503"/>
    </source>
</evidence>
<proteinExistence type="inferred from homology"/>
<protein>
    <recommendedName>
        <fullName evidence="1">Putative regulatory protein SAMN02746089_01470</fullName>
    </recommendedName>
</protein>
<dbReference type="NCBIfam" id="NF003315">
    <property type="entry name" value="PRK04323.1"/>
    <property type="match status" value="1"/>
</dbReference>
<dbReference type="PANTHER" id="PTHR38449:SF1">
    <property type="entry name" value="REGULATORY PROTEIN SSL2874-RELATED"/>
    <property type="match status" value="1"/>
</dbReference>
<dbReference type="Pfam" id="PF04025">
    <property type="entry name" value="RemA-like"/>
    <property type="match status" value="1"/>
</dbReference>
<accession>A0A1M4ZPH2</accession>
<dbReference type="InterPro" id="IPR007169">
    <property type="entry name" value="RemA-like"/>
</dbReference>
<dbReference type="AlphaFoldDB" id="A0A1M4ZPH2"/>